<comment type="caution">
    <text evidence="1">The sequence shown here is derived from an EMBL/GenBank/DDBJ whole genome shotgun (WGS) entry which is preliminary data.</text>
</comment>
<protein>
    <submittedName>
        <fullName evidence="1">Uncharacterized protein</fullName>
    </submittedName>
</protein>
<proteinExistence type="predicted"/>
<evidence type="ECO:0000313" key="2">
    <source>
        <dbReference type="Proteomes" id="UP001152649"/>
    </source>
</evidence>
<dbReference type="Proteomes" id="UP001152649">
    <property type="component" value="Unassembled WGS sequence"/>
</dbReference>
<evidence type="ECO:0000313" key="1">
    <source>
        <dbReference type="EMBL" id="CAG8279295.1"/>
    </source>
</evidence>
<gene>
    <name evidence="1" type="ORF">PSALAMII_LOCUS1371</name>
</gene>
<reference evidence="1" key="1">
    <citation type="submission" date="2021-07" db="EMBL/GenBank/DDBJ databases">
        <authorList>
            <person name="Branca A.L. A."/>
        </authorList>
    </citation>
    <scope>NUCLEOTIDE SEQUENCE</scope>
</reference>
<name>A0A9W4N420_9EURO</name>
<organism evidence="1 2">
    <name type="scientific">Penicillium salamii</name>
    <dbReference type="NCBI Taxonomy" id="1612424"/>
    <lineage>
        <taxon>Eukaryota</taxon>
        <taxon>Fungi</taxon>
        <taxon>Dikarya</taxon>
        <taxon>Ascomycota</taxon>
        <taxon>Pezizomycotina</taxon>
        <taxon>Eurotiomycetes</taxon>
        <taxon>Eurotiomycetidae</taxon>
        <taxon>Eurotiales</taxon>
        <taxon>Aspergillaceae</taxon>
        <taxon>Penicillium</taxon>
    </lineage>
</organism>
<dbReference type="OrthoDB" id="66982at2759"/>
<accession>A0A9W4N420</accession>
<dbReference type="EMBL" id="CAJVPG010000044">
    <property type="protein sequence ID" value="CAG8279295.1"/>
    <property type="molecule type" value="Genomic_DNA"/>
</dbReference>
<dbReference type="AlphaFoldDB" id="A0A9W4N420"/>
<keyword evidence="2" id="KW-1185">Reference proteome</keyword>
<sequence>MSQTQFPRQDAFIRECRHLKADLEVQADILKSSPQNLGTDQVRDIAHEMNRISHHVDNTIKLGFDMIANEPNCTVISRNLPFWLKQPHTPHSGFQGVLYSMQRTVDQIGFALRKHPRKQLPTNLIKDLRDMAGVLETNLLNES</sequence>